<feature type="non-terminal residue" evidence="2">
    <location>
        <position position="215"/>
    </location>
</feature>
<accession>A0AA38GVP9</accession>
<dbReference type="Proteomes" id="UP000824469">
    <property type="component" value="Unassembled WGS sequence"/>
</dbReference>
<gene>
    <name evidence="2" type="ORF">KI387_001850</name>
</gene>
<evidence type="ECO:0000313" key="2">
    <source>
        <dbReference type="EMBL" id="KAH9329742.1"/>
    </source>
</evidence>
<protein>
    <submittedName>
        <fullName evidence="2">Uncharacterized protein</fullName>
    </submittedName>
</protein>
<name>A0AA38GVP9_TAXCH</name>
<dbReference type="AlphaFoldDB" id="A0AA38GVP9"/>
<dbReference type="InterPro" id="IPR023213">
    <property type="entry name" value="CAT-like_dom_sf"/>
</dbReference>
<dbReference type="InterPro" id="IPR051283">
    <property type="entry name" value="Sec_Metabolite_Acyltrans"/>
</dbReference>
<dbReference type="SUPFAM" id="SSF52777">
    <property type="entry name" value="CoA-dependent acyltransferases"/>
    <property type="match status" value="1"/>
</dbReference>
<evidence type="ECO:0000313" key="3">
    <source>
        <dbReference type="Proteomes" id="UP000824469"/>
    </source>
</evidence>
<keyword evidence="1" id="KW-0808">Transferase</keyword>
<comment type="caution">
    <text evidence="2">The sequence shown here is derived from an EMBL/GenBank/DDBJ whole genome shotgun (WGS) entry which is preliminary data.</text>
</comment>
<evidence type="ECO:0000256" key="1">
    <source>
        <dbReference type="ARBA" id="ARBA00022679"/>
    </source>
</evidence>
<dbReference type="Gene3D" id="3.30.559.10">
    <property type="entry name" value="Chloramphenicol acetyltransferase-like domain"/>
    <property type="match status" value="1"/>
</dbReference>
<dbReference type="Pfam" id="PF02458">
    <property type="entry name" value="Transferase"/>
    <property type="match status" value="1"/>
</dbReference>
<reference evidence="2 3" key="1">
    <citation type="journal article" date="2021" name="Nat. Plants">
        <title>The Taxus genome provides insights into paclitaxel biosynthesis.</title>
        <authorList>
            <person name="Xiong X."/>
            <person name="Gou J."/>
            <person name="Liao Q."/>
            <person name="Li Y."/>
            <person name="Zhou Q."/>
            <person name="Bi G."/>
            <person name="Li C."/>
            <person name="Du R."/>
            <person name="Wang X."/>
            <person name="Sun T."/>
            <person name="Guo L."/>
            <person name="Liang H."/>
            <person name="Lu P."/>
            <person name="Wu Y."/>
            <person name="Zhang Z."/>
            <person name="Ro D.K."/>
            <person name="Shang Y."/>
            <person name="Huang S."/>
            <person name="Yan J."/>
        </authorList>
    </citation>
    <scope>NUCLEOTIDE SEQUENCE [LARGE SCALE GENOMIC DNA]</scope>
    <source>
        <strain evidence="2">Ta-2019</strain>
    </source>
</reference>
<proteinExistence type="predicted"/>
<dbReference type="PANTHER" id="PTHR31896:SF76">
    <property type="entry name" value="BAHD ACYLTRANSFERASE DCR"/>
    <property type="match status" value="1"/>
</dbReference>
<dbReference type="EMBL" id="JAHRHJ020000001">
    <property type="protein sequence ID" value="KAH9329742.1"/>
    <property type="molecule type" value="Genomic_DNA"/>
</dbReference>
<dbReference type="PANTHER" id="PTHR31896">
    <property type="entry name" value="FAMILY REGULATORY PROTEIN, PUTATIVE (AFU_ORTHOLOGUE AFUA_3G14730)-RELATED"/>
    <property type="match status" value="1"/>
</dbReference>
<sequence>MAFPASMEEIKVMRNSAVAPAIPTRRHRMFLSNLDFVFLSVNNVQRLLFYRVSAAGGHKYCSMVDSLKKSLSSVLVYFYPLAGRLDQDETGRPEIDCNDGGVQFIEASMDLPFHLLEKQEFQYKPFFQTLVPLAQGNNNSPLLSVQVTDLGGEGICIGTTVHHVIADGHSFWHFMKSWAECSRGLPVSKLPHHDRRMFKRENKSGMSISFKPCQA</sequence>
<dbReference type="GO" id="GO:0016740">
    <property type="term" value="F:transferase activity"/>
    <property type="evidence" value="ECO:0007669"/>
    <property type="project" value="UniProtKB-KW"/>
</dbReference>
<feature type="non-terminal residue" evidence="2">
    <location>
        <position position="1"/>
    </location>
</feature>
<keyword evidence="3" id="KW-1185">Reference proteome</keyword>
<dbReference type="OMA" id="TICCSTG"/>
<organism evidence="2 3">
    <name type="scientific">Taxus chinensis</name>
    <name type="common">Chinese yew</name>
    <name type="synonym">Taxus wallichiana var. chinensis</name>
    <dbReference type="NCBI Taxonomy" id="29808"/>
    <lineage>
        <taxon>Eukaryota</taxon>
        <taxon>Viridiplantae</taxon>
        <taxon>Streptophyta</taxon>
        <taxon>Embryophyta</taxon>
        <taxon>Tracheophyta</taxon>
        <taxon>Spermatophyta</taxon>
        <taxon>Pinopsida</taxon>
        <taxon>Pinidae</taxon>
        <taxon>Conifers II</taxon>
        <taxon>Cupressales</taxon>
        <taxon>Taxaceae</taxon>
        <taxon>Taxus</taxon>
    </lineage>
</organism>